<dbReference type="InterPro" id="IPR036890">
    <property type="entry name" value="HATPase_C_sf"/>
</dbReference>
<feature type="domain" description="Histidine kinase" evidence="10">
    <location>
        <begin position="205"/>
        <end position="401"/>
    </location>
</feature>
<keyword evidence="4" id="KW-0808">Transferase</keyword>
<feature type="transmembrane region" description="Helical" evidence="9">
    <location>
        <begin position="90"/>
        <end position="117"/>
    </location>
</feature>
<keyword evidence="5" id="KW-0547">Nucleotide-binding</keyword>
<reference evidence="11 12" key="1">
    <citation type="submission" date="2023-11" db="EMBL/GenBank/DDBJ databases">
        <title>A Novel Polar Bacteriovorax (B. antarcticus) Isolated from the Biocrust in Antarctica.</title>
        <authorList>
            <person name="Mun W."/>
            <person name="Choi S.Y."/>
            <person name="Mitchell R.J."/>
        </authorList>
    </citation>
    <scope>NUCLEOTIDE SEQUENCE [LARGE SCALE GENOMIC DNA]</scope>
    <source>
        <strain evidence="11 12">PP10</strain>
    </source>
</reference>
<evidence type="ECO:0000313" key="11">
    <source>
        <dbReference type="EMBL" id="MEA9358141.1"/>
    </source>
</evidence>
<evidence type="ECO:0000256" key="5">
    <source>
        <dbReference type="ARBA" id="ARBA00022741"/>
    </source>
</evidence>
<evidence type="ECO:0000256" key="3">
    <source>
        <dbReference type="ARBA" id="ARBA00022553"/>
    </source>
</evidence>
<dbReference type="EMBL" id="JAYGJQ010000003">
    <property type="protein sequence ID" value="MEA9358141.1"/>
    <property type="molecule type" value="Genomic_DNA"/>
</dbReference>
<organism evidence="11 12">
    <name type="scientific">Bacteriovorax antarcticus</name>
    <dbReference type="NCBI Taxonomy" id="3088717"/>
    <lineage>
        <taxon>Bacteria</taxon>
        <taxon>Pseudomonadati</taxon>
        <taxon>Bdellovibrionota</taxon>
        <taxon>Bacteriovoracia</taxon>
        <taxon>Bacteriovoracales</taxon>
        <taxon>Bacteriovoracaceae</taxon>
        <taxon>Bacteriovorax</taxon>
    </lineage>
</organism>
<evidence type="ECO:0000256" key="2">
    <source>
        <dbReference type="ARBA" id="ARBA00012438"/>
    </source>
</evidence>
<name>A0ABU5VYR6_9BACT</name>
<evidence type="ECO:0000256" key="4">
    <source>
        <dbReference type="ARBA" id="ARBA00022679"/>
    </source>
</evidence>
<evidence type="ECO:0000256" key="6">
    <source>
        <dbReference type="ARBA" id="ARBA00022777"/>
    </source>
</evidence>
<dbReference type="PANTHER" id="PTHR43065">
    <property type="entry name" value="SENSOR HISTIDINE KINASE"/>
    <property type="match status" value="1"/>
</dbReference>
<comment type="caution">
    <text evidence="11">The sequence shown here is derived from an EMBL/GenBank/DDBJ whole genome shotgun (WGS) entry which is preliminary data.</text>
</comment>
<keyword evidence="9" id="KW-0812">Transmembrane</keyword>
<accession>A0ABU5VYR6</accession>
<dbReference type="PANTHER" id="PTHR43065:SF10">
    <property type="entry name" value="PEROXIDE STRESS-ACTIVATED HISTIDINE KINASE MAK3"/>
    <property type="match status" value="1"/>
</dbReference>
<proteinExistence type="predicted"/>
<evidence type="ECO:0000313" key="12">
    <source>
        <dbReference type="Proteomes" id="UP001302274"/>
    </source>
</evidence>
<dbReference type="PROSITE" id="PS50109">
    <property type="entry name" value="HIS_KIN"/>
    <property type="match status" value="1"/>
</dbReference>
<evidence type="ECO:0000256" key="7">
    <source>
        <dbReference type="ARBA" id="ARBA00022840"/>
    </source>
</evidence>
<keyword evidence="9" id="KW-0472">Membrane</keyword>
<keyword evidence="8" id="KW-0902">Two-component regulatory system</keyword>
<evidence type="ECO:0000256" key="1">
    <source>
        <dbReference type="ARBA" id="ARBA00000085"/>
    </source>
</evidence>
<dbReference type="EC" id="2.7.13.3" evidence="2"/>
<feature type="transmembrane region" description="Helical" evidence="9">
    <location>
        <begin position="166"/>
        <end position="183"/>
    </location>
</feature>
<feature type="transmembrane region" description="Helical" evidence="9">
    <location>
        <begin position="59"/>
        <end position="78"/>
    </location>
</feature>
<evidence type="ECO:0000256" key="8">
    <source>
        <dbReference type="ARBA" id="ARBA00023012"/>
    </source>
</evidence>
<feature type="transmembrane region" description="Helical" evidence="9">
    <location>
        <begin position="129"/>
        <end position="146"/>
    </location>
</feature>
<keyword evidence="7" id="KW-0067">ATP-binding</keyword>
<dbReference type="InterPro" id="IPR005467">
    <property type="entry name" value="His_kinase_dom"/>
</dbReference>
<dbReference type="Proteomes" id="UP001302274">
    <property type="component" value="Unassembled WGS sequence"/>
</dbReference>
<dbReference type="RefSeq" id="WP_323578422.1">
    <property type="nucleotide sequence ID" value="NZ_JAYGJQ010000003.1"/>
</dbReference>
<keyword evidence="6 11" id="KW-0418">Kinase</keyword>
<keyword evidence="12" id="KW-1185">Reference proteome</keyword>
<evidence type="ECO:0000256" key="9">
    <source>
        <dbReference type="SAM" id="Phobius"/>
    </source>
</evidence>
<dbReference type="GO" id="GO:0016301">
    <property type="term" value="F:kinase activity"/>
    <property type="evidence" value="ECO:0007669"/>
    <property type="project" value="UniProtKB-KW"/>
</dbReference>
<dbReference type="PRINTS" id="PR00344">
    <property type="entry name" value="BCTRLSENSOR"/>
</dbReference>
<dbReference type="SUPFAM" id="SSF55874">
    <property type="entry name" value="ATPase domain of HSP90 chaperone/DNA topoisomerase II/histidine kinase"/>
    <property type="match status" value="1"/>
</dbReference>
<dbReference type="InterPro" id="IPR004358">
    <property type="entry name" value="Sig_transdc_His_kin-like_C"/>
</dbReference>
<dbReference type="Pfam" id="PF02518">
    <property type="entry name" value="HATPase_c"/>
    <property type="match status" value="1"/>
</dbReference>
<dbReference type="Gene3D" id="3.30.565.10">
    <property type="entry name" value="Histidine kinase-like ATPase, C-terminal domain"/>
    <property type="match status" value="1"/>
</dbReference>
<sequence length="401" mass="46772">MNLIQSEINDILKERWIPRPSARDGINNLILQCFILSIVFIVIYWDFYQFNQLITPQYIALKGMTVFVYAVSIVATYFKKAINFWPILDMIMMLVYGFYGMTMIHFTYCFSFWELYLCISIFFNFSRKVYILLMTAGIITNYYAILLASEPEYIKEGMSFKPDMLAATYIVFALSSIIFFVVTKKKQALYEMQERFANIGRQSSFVFHEIKKPINRLINSSPIQDQDLKRVNNIILNIELMLSNSEVFAHSFKHFEVKGLYEELEKNFCDFFELYNIHFEYVNNSTIPFFANEDLIYQVLNNLTVNAIESISQSTKYNKKSEKIKITSRNIGKKFEISFKNTGSPIPKEFENKIFAPFISSKEKQSNSGLGLSFCKSIIEGHLGEIKLINHKDGPEFIITI</sequence>
<feature type="transmembrane region" description="Helical" evidence="9">
    <location>
        <begin position="29"/>
        <end position="47"/>
    </location>
</feature>
<protein>
    <recommendedName>
        <fullName evidence="2">histidine kinase</fullName>
        <ecNumber evidence="2">2.7.13.3</ecNumber>
    </recommendedName>
</protein>
<gene>
    <name evidence="11" type="ORF">SHI21_18045</name>
</gene>
<evidence type="ECO:0000259" key="10">
    <source>
        <dbReference type="PROSITE" id="PS50109"/>
    </source>
</evidence>
<keyword evidence="3" id="KW-0597">Phosphoprotein</keyword>
<dbReference type="InterPro" id="IPR003594">
    <property type="entry name" value="HATPase_dom"/>
</dbReference>
<comment type="catalytic activity">
    <reaction evidence="1">
        <text>ATP + protein L-histidine = ADP + protein N-phospho-L-histidine.</text>
        <dbReference type="EC" id="2.7.13.3"/>
    </reaction>
</comment>
<dbReference type="SMART" id="SM00387">
    <property type="entry name" value="HATPase_c"/>
    <property type="match status" value="1"/>
</dbReference>
<keyword evidence="9" id="KW-1133">Transmembrane helix</keyword>